<proteinExistence type="predicted"/>
<evidence type="ECO:0000313" key="3">
    <source>
        <dbReference type="Proteomes" id="UP000723714"/>
    </source>
</evidence>
<sequence>MEKTTKRMIMRVQGEGITRIAREQCYINHRFGHAMEILQGSLQTDQLDNNEIAGLAFAVLDGRAEIKGVYPDGDYRFEYNEEPDKRWRIEKLISKLAEKAEESEAQLRDIQQKYLFLLDRMEDWEKRAANDEYFEEYEERLFKDVEARRESRGSSMLDSFLKRMSDKEEHTTEDYGWLEPNGTFHGVEWGEHTKWADEWLRKNLPEEEYEKTEKRFRLGTGGDALVERGWILLHNPSCGIAYPTEKEGGHRTKEQKEFLYDYYMERQCHKEANAVWKDGDE</sequence>
<comment type="caution">
    <text evidence="2">The sequence shown here is derived from an EMBL/GenBank/DDBJ whole genome shotgun (WGS) entry which is preliminary data.</text>
</comment>
<dbReference type="RefSeq" id="WP_216240701.1">
    <property type="nucleotide sequence ID" value="NZ_JABACJ020000005.1"/>
</dbReference>
<protein>
    <recommendedName>
        <fullName evidence="4">Large polyvalent protein associated domain-containing protein</fullName>
    </recommendedName>
</protein>
<dbReference type="EMBL" id="JABACJ020000005">
    <property type="protein sequence ID" value="MBU3875661.1"/>
    <property type="molecule type" value="Genomic_DNA"/>
</dbReference>
<evidence type="ECO:0008006" key="4">
    <source>
        <dbReference type="Google" id="ProtNLM"/>
    </source>
</evidence>
<organism evidence="2 3">
    <name type="scientific">Faecalicatena faecalis</name>
    <dbReference type="NCBI Taxonomy" id="2726362"/>
    <lineage>
        <taxon>Bacteria</taxon>
        <taxon>Bacillati</taxon>
        <taxon>Bacillota</taxon>
        <taxon>Clostridia</taxon>
        <taxon>Lachnospirales</taxon>
        <taxon>Lachnospiraceae</taxon>
        <taxon>Faecalicatena</taxon>
    </lineage>
</organism>
<evidence type="ECO:0000256" key="1">
    <source>
        <dbReference type="SAM" id="Coils"/>
    </source>
</evidence>
<feature type="coiled-coil region" evidence="1">
    <location>
        <begin position="93"/>
        <end position="127"/>
    </location>
</feature>
<dbReference type="Proteomes" id="UP000723714">
    <property type="component" value="Unassembled WGS sequence"/>
</dbReference>
<evidence type="ECO:0000313" key="2">
    <source>
        <dbReference type="EMBL" id="MBU3875661.1"/>
    </source>
</evidence>
<accession>A0ABS6D2K7</accession>
<reference evidence="2 3" key="1">
    <citation type="submission" date="2021-06" db="EMBL/GenBank/DDBJ databases">
        <title>Faecalicatena sp. nov. isolated from porcine feces.</title>
        <authorList>
            <person name="Oh B.S."/>
            <person name="Lee J.H."/>
        </authorList>
    </citation>
    <scope>NUCLEOTIDE SEQUENCE [LARGE SCALE GENOMIC DNA]</scope>
    <source>
        <strain evidence="2 3">AGMB00832</strain>
    </source>
</reference>
<gene>
    <name evidence="2" type="ORF">HGO97_007530</name>
</gene>
<name>A0ABS6D2K7_9FIRM</name>
<keyword evidence="3" id="KW-1185">Reference proteome</keyword>
<keyword evidence="1" id="KW-0175">Coiled coil</keyword>